<dbReference type="OrthoDB" id="118550at2759"/>
<sequence length="1155" mass="130876">MTFTFVQVKFSDLQTEERYKRLERSLKLGSLKKGNRQEGDELWHLPMSPSISSINVDGFDSSSNVPSLQSSCIYSEVVASSKNLRNIVLNSKNMEKKCKNIATSSVKKFDKTNGLQEDHFIMPPPNFNRVLHASKKSNVISKCSNTGSTSVHQSECTVFDTDQTSPKRTILGSLQIGSDVNVQQNRKIRIFSDWKVTLNEQGQLIIKGTIETGQFARSKPIIRRWTSTMVQSTCKHMYQLEGNIVDDEHELPDYVSGKFYNGFPDDWENVYQIWRTFVEKGSILSFRWPAAIADSDDSLRSEVTDITFSRAESPESKSPWSKSFNDSHVSQIIPSNVMQVKEDEQNCTPIYHRMCNSSTQTYPSDIELTSQQNNDTEHCMQLETVASNCSYNEDEAKKLALQLSVIVGSLSDKNCSQKFYDTFASLLDCMRSIVLHGSVKNDESNTEVSESVQNKSMRQEKNNANGELGPLHNSKNTTIHHNQIYPAKTGHVIPDNGTIACNGSLLQIKASTKVDNCKNQNTSDSESEIYAGIPKIQAKRIFLQKKERQAKHCKYKARMKLMHWKNDVEKKLTSNVRPVSSENINTMYHNDSSVTIIDDKIKVPEVRKVINAKGENNGSKNINPLDKVLRGQQEESNVLLEDRNREMQEHFVQVNSTAGHKFAKNLCVPFNAKEYNSCDINGTKQNKNEMTENLFQNKSFEKENHINHHQNEASRKRLKDRLSHQSKDAMDKISKPIVISSVPVDVHTVCGEVNQLKKLSVTVKKLEDEIQQSVKENSRFKKHHAPRNMDSVSFIENSIEDEKSGNPAQIRARDLKDGKDSGNCKVKLLANWTPNVICDSKPSLIFEGKLLNDVGHVVNRTFKTDAVLCRVSLKLIETINHERYELVGDLNDTKHVVPKELVSQCRYGCPRRIEEFCKSWKLLQSNVKRNTALDNTMDSVQIGKSSKGRRIVPPLNFWTGERITVKDNNPVYTPGSLQELPVMPTRDNTSKNSFEKSKNSSASVTEKATNNGSAVVAKVVEKERHDRSRPRKQKRRLVTRMVDSSDSSDSRCSPVKKRQRGHSVDATEKCNNEQANAEKSRKLYSGKKETKMTSEPINPIIKSGIKPSTSPIQTKQMSMDEYPSSTETYNNGECLYYQSFQFNNDTLSEDEKSHV</sequence>
<keyword evidence="5" id="KW-1185">Reference proteome</keyword>
<dbReference type="Pfam" id="PF09133">
    <property type="entry name" value="SANTA"/>
    <property type="match status" value="1"/>
</dbReference>
<feature type="compositionally biased region" description="Basic and acidic residues" evidence="2">
    <location>
        <begin position="1062"/>
        <end position="1092"/>
    </location>
</feature>
<feature type="compositionally biased region" description="Polar residues" evidence="2">
    <location>
        <begin position="446"/>
        <end position="456"/>
    </location>
</feature>
<evidence type="ECO:0000259" key="3">
    <source>
        <dbReference type="Pfam" id="PF09133"/>
    </source>
</evidence>
<dbReference type="InterPro" id="IPR015216">
    <property type="entry name" value="SANTA"/>
</dbReference>
<dbReference type="EMBL" id="KQ435127">
    <property type="protein sequence ID" value="KZC14779.1"/>
    <property type="molecule type" value="Genomic_DNA"/>
</dbReference>
<accession>A0A154PS96</accession>
<feature type="region of interest" description="Disordered" evidence="2">
    <location>
        <begin position="440"/>
        <end position="476"/>
    </location>
</feature>
<feature type="coiled-coil region" evidence="1">
    <location>
        <begin position="756"/>
        <end position="783"/>
    </location>
</feature>
<dbReference type="Proteomes" id="UP000076502">
    <property type="component" value="Unassembled WGS sequence"/>
</dbReference>
<organism evidence="4 5">
    <name type="scientific">Dufourea novaeangliae</name>
    <name type="common">Sweat bee</name>
    <dbReference type="NCBI Taxonomy" id="178035"/>
    <lineage>
        <taxon>Eukaryota</taxon>
        <taxon>Metazoa</taxon>
        <taxon>Ecdysozoa</taxon>
        <taxon>Arthropoda</taxon>
        <taxon>Hexapoda</taxon>
        <taxon>Insecta</taxon>
        <taxon>Pterygota</taxon>
        <taxon>Neoptera</taxon>
        <taxon>Endopterygota</taxon>
        <taxon>Hymenoptera</taxon>
        <taxon>Apocrita</taxon>
        <taxon>Aculeata</taxon>
        <taxon>Apoidea</taxon>
        <taxon>Anthophila</taxon>
        <taxon>Halictidae</taxon>
        <taxon>Rophitinae</taxon>
        <taxon>Dufourea</taxon>
    </lineage>
</organism>
<evidence type="ECO:0000256" key="1">
    <source>
        <dbReference type="SAM" id="Coils"/>
    </source>
</evidence>
<feature type="compositionally biased region" description="Polar residues" evidence="2">
    <location>
        <begin position="1106"/>
        <end position="1126"/>
    </location>
</feature>
<name>A0A154PS96_DUFNO</name>
<feature type="compositionally biased region" description="Basic residues" evidence="2">
    <location>
        <begin position="1027"/>
        <end position="1038"/>
    </location>
</feature>
<keyword evidence="1" id="KW-0175">Coiled coil</keyword>
<proteinExistence type="predicted"/>
<feature type="region of interest" description="Disordered" evidence="2">
    <location>
        <begin position="968"/>
        <end position="1126"/>
    </location>
</feature>
<evidence type="ECO:0000313" key="4">
    <source>
        <dbReference type="EMBL" id="KZC14779.1"/>
    </source>
</evidence>
<evidence type="ECO:0000313" key="5">
    <source>
        <dbReference type="Proteomes" id="UP000076502"/>
    </source>
</evidence>
<protein>
    <recommendedName>
        <fullName evidence="3">SANTA domain-containing protein</fullName>
    </recommendedName>
</protein>
<reference evidence="4 5" key="1">
    <citation type="submission" date="2015-07" db="EMBL/GenBank/DDBJ databases">
        <title>The genome of Dufourea novaeangliae.</title>
        <authorList>
            <person name="Pan H."/>
            <person name="Kapheim K."/>
        </authorList>
    </citation>
    <scope>NUCLEOTIDE SEQUENCE [LARGE SCALE GENOMIC DNA]</scope>
    <source>
        <strain evidence="4">0120121106</strain>
        <tissue evidence="4">Whole body</tissue>
    </source>
</reference>
<dbReference type="AlphaFoldDB" id="A0A154PS96"/>
<evidence type="ECO:0000256" key="2">
    <source>
        <dbReference type="SAM" id="MobiDB-lite"/>
    </source>
</evidence>
<gene>
    <name evidence="4" type="ORF">WN55_07355</name>
</gene>
<feature type="compositionally biased region" description="Polar residues" evidence="2">
    <location>
        <begin position="1004"/>
        <end position="1013"/>
    </location>
</feature>
<feature type="domain" description="SANTA" evidence="3">
    <location>
        <begin position="192"/>
        <end position="269"/>
    </location>
</feature>